<keyword evidence="2" id="KW-1185">Reference proteome</keyword>
<dbReference type="EMBL" id="MJBS01000002">
    <property type="protein sequence ID" value="OHF04361.1"/>
    <property type="molecule type" value="Genomic_DNA"/>
</dbReference>
<sequence length="58" mass="6563">MPARPATTPSYTRTTAVFAHEQGSLCGKTTLHRWHCPAYSRLHTPGLSNAYTFYPVRR</sequence>
<accession>A0A1G4BSJ1</accession>
<dbReference type="GeneID" id="34553381"/>
<comment type="caution">
    <text evidence="1">The sequence shown here is derived from an EMBL/GenBank/DDBJ whole genome shotgun (WGS) entry which is preliminary data.</text>
</comment>
<organism evidence="1 2">
    <name type="scientific">Colletotrichum orchidophilum</name>
    <dbReference type="NCBI Taxonomy" id="1209926"/>
    <lineage>
        <taxon>Eukaryota</taxon>
        <taxon>Fungi</taxon>
        <taxon>Dikarya</taxon>
        <taxon>Ascomycota</taxon>
        <taxon>Pezizomycotina</taxon>
        <taxon>Sordariomycetes</taxon>
        <taxon>Hypocreomycetidae</taxon>
        <taxon>Glomerellales</taxon>
        <taxon>Glomerellaceae</taxon>
        <taxon>Colletotrichum</taxon>
    </lineage>
</organism>
<reference evidence="1 2" key="1">
    <citation type="submission" date="2016-09" db="EMBL/GenBank/DDBJ databases">
        <authorList>
            <person name="Capua I."/>
            <person name="De Benedictis P."/>
            <person name="Joannis T."/>
            <person name="Lombin L.H."/>
            <person name="Cattoli G."/>
        </authorList>
    </citation>
    <scope>NUCLEOTIDE SEQUENCE [LARGE SCALE GENOMIC DNA]</scope>
    <source>
        <strain evidence="1 2">IMI 309357</strain>
    </source>
</reference>
<gene>
    <name evidence="1" type="ORF">CORC01_00213</name>
</gene>
<dbReference type="Proteomes" id="UP000176998">
    <property type="component" value="Unassembled WGS sequence"/>
</dbReference>
<name>A0A1G4BSJ1_9PEZI</name>
<protein>
    <submittedName>
        <fullName evidence="1">Uncharacterized protein</fullName>
    </submittedName>
</protein>
<dbReference type="RefSeq" id="XP_022481496.1">
    <property type="nucleotide sequence ID" value="XM_022611871.1"/>
</dbReference>
<evidence type="ECO:0000313" key="2">
    <source>
        <dbReference type="Proteomes" id="UP000176998"/>
    </source>
</evidence>
<dbReference type="AlphaFoldDB" id="A0A1G4BSJ1"/>
<evidence type="ECO:0000313" key="1">
    <source>
        <dbReference type="EMBL" id="OHF04361.1"/>
    </source>
</evidence>
<proteinExistence type="predicted"/>